<feature type="non-terminal residue" evidence="2">
    <location>
        <position position="387"/>
    </location>
</feature>
<feature type="transmembrane region" description="Helical" evidence="1">
    <location>
        <begin position="368"/>
        <end position="386"/>
    </location>
</feature>
<dbReference type="PANTHER" id="PTHR39556:SF1">
    <property type="entry name" value="PROTEIN, PUTATIVE-RELATED"/>
    <property type="match status" value="1"/>
</dbReference>
<accession>A0A523YMF7</accession>
<keyword evidence="1" id="KW-0812">Transmembrane</keyword>
<protein>
    <submittedName>
        <fullName evidence="2">DUF401 family protein</fullName>
    </submittedName>
</protein>
<name>A0A523YMF7_UNCAE</name>
<gene>
    <name evidence="2" type="ORF">E3J33_04160</name>
</gene>
<feature type="transmembrane region" description="Helical" evidence="1">
    <location>
        <begin position="6"/>
        <end position="22"/>
    </location>
</feature>
<dbReference type="AlphaFoldDB" id="A0A523YMF7"/>
<dbReference type="Proteomes" id="UP000316925">
    <property type="component" value="Unassembled WGS sequence"/>
</dbReference>
<feature type="transmembrane region" description="Helical" evidence="1">
    <location>
        <begin position="130"/>
        <end position="150"/>
    </location>
</feature>
<reference evidence="2 3" key="1">
    <citation type="submission" date="2019-03" db="EMBL/GenBank/DDBJ databases">
        <title>Metabolic potential of uncultured bacteria and archaea associated with petroleum seepage in deep-sea sediments.</title>
        <authorList>
            <person name="Dong X."/>
            <person name="Hubert C."/>
        </authorList>
    </citation>
    <scope>NUCLEOTIDE SEQUENCE [LARGE SCALE GENOMIC DNA]</scope>
    <source>
        <strain evidence="2">E29_bin28</strain>
    </source>
</reference>
<evidence type="ECO:0000313" key="2">
    <source>
        <dbReference type="EMBL" id="TET92219.1"/>
    </source>
</evidence>
<dbReference type="EMBL" id="SOIJ01000235">
    <property type="protein sequence ID" value="TET92219.1"/>
    <property type="molecule type" value="Genomic_DNA"/>
</dbReference>
<evidence type="ECO:0000313" key="3">
    <source>
        <dbReference type="Proteomes" id="UP000316925"/>
    </source>
</evidence>
<feature type="transmembrane region" description="Helical" evidence="1">
    <location>
        <begin position="34"/>
        <end position="55"/>
    </location>
</feature>
<comment type="caution">
    <text evidence="2">The sequence shown here is derived from an EMBL/GenBank/DDBJ whole genome shotgun (WGS) entry which is preliminary data.</text>
</comment>
<dbReference type="InterPro" id="IPR007294">
    <property type="entry name" value="DUF401"/>
</dbReference>
<proteinExistence type="predicted"/>
<dbReference type="PANTHER" id="PTHR39556">
    <property type="entry name" value="PROTEIN, PUTATIVE-RELATED"/>
    <property type="match status" value="1"/>
</dbReference>
<keyword evidence="1" id="KW-0472">Membrane</keyword>
<feature type="transmembrane region" description="Helical" evidence="1">
    <location>
        <begin position="252"/>
        <end position="271"/>
    </location>
</feature>
<dbReference type="Pfam" id="PF04165">
    <property type="entry name" value="DUF401"/>
    <property type="match status" value="1"/>
</dbReference>
<keyword evidence="1" id="KW-1133">Transmembrane helix</keyword>
<feature type="transmembrane region" description="Helical" evidence="1">
    <location>
        <begin position="277"/>
        <end position="297"/>
    </location>
</feature>
<feature type="transmembrane region" description="Helical" evidence="1">
    <location>
        <begin position="84"/>
        <end position="103"/>
    </location>
</feature>
<sequence length="387" mass="43130">MKGKWSLGVSILFISLIVGILFRMSPATILKNIFLASIHPTTLQLLALIILVIFLGNLMKERGNLENIVSSLEAIIRNRRLGSIIPPAFMGLLPMPAGALFSAPMVEEFGRKMGVSSENKTLLNYWFRHIWEYIWPLYPSLILAAALLNVKVRDIILAQYPLTLAAIAAGFIFCMQKGSYPPSSRRLKPQKKTKFTKEIRALVFNTWPILAIILLVLIFKVKLLLAILTIVLIVLASSKMKGHKIFLSFKKSLSLSMILLIISVMVFKRMFEVSGAFLVISTIFSDWGVSPLIILFFAPFLAGLLTGITSAFVGIAFPILLPLIIRSQPNLTYAMLAYAGGFAGVLLSPFHLCLIVTREYFKADLRKLYKLLFLPVTFVVLVALLIV</sequence>
<evidence type="ECO:0000256" key="1">
    <source>
        <dbReference type="SAM" id="Phobius"/>
    </source>
</evidence>
<feature type="transmembrane region" description="Helical" evidence="1">
    <location>
        <begin position="156"/>
        <end position="178"/>
    </location>
</feature>
<feature type="transmembrane region" description="Helical" evidence="1">
    <location>
        <begin position="304"/>
        <end position="325"/>
    </location>
</feature>
<organism evidence="2 3">
    <name type="scientific">Aerophobetes bacterium</name>
    <dbReference type="NCBI Taxonomy" id="2030807"/>
    <lineage>
        <taxon>Bacteria</taxon>
        <taxon>Candidatus Aerophobota</taxon>
    </lineage>
</organism>
<feature type="transmembrane region" description="Helical" evidence="1">
    <location>
        <begin position="331"/>
        <end position="356"/>
    </location>
</feature>